<reference evidence="7 8" key="1">
    <citation type="submission" date="2021-08" db="EMBL/GenBank/DDBJ databases">
        <title>Comparative Genomics Analysis of the Genus Qipengyuania Reveals Extensive Genetic Diversity and Metabolic Versatility, Including the Description of Fifteen Novel Species.</title>
        <authorList>
            <person name="Liu Y."/>
        </authorList>
    </citation>
    <scope>NUCLEOTIDE SEQUENCE [LARGE SCALE GENOMIC DNA]</scope>
    <source>
        <strain evidence="7 8">6D47A</strain>
    </source>
</reference>
<evidence type="ECO:0000256" key="5">
    <source>
        <dbReference type="SAM" id="Phobius"/>
    </source>
</evidence>
<keyword evidence="4 5" id="KW-0472">Membrane</keyword>
<keyword evidence="2 5" id="KW-0812">Transmembrane</keyword>
<dbReference type="Gene3D" id="3.30.1150.10">
    <property type="match status" value="1"/>
</dbReference>
<gene>
    <name evidence="7" type="ORF">K3174_14330</name>
</gene>
<evidence type="ECO:0000256" key="1">
    <source>
        <dbReference type="ARBA" id="ARBA00004167"/>
    </source>
</evidence>
<proteinExistence type="predicted"/>
<accession>A0ABS7JCC5</accession>
<dbReference type="SUPFAM" id="SSF74653">
    <property type="entry name" value="TolA/TonB C-terminal domain"/>
    <property type="match status" value="1"/>
</dbReference>
<evidence type="ECO:0000313" key="7">
    <source>
        <dbReference type="EMBL" id="MBX7483709.1"/>
    </source>
</evidence>
<keyword evidence="8" id="KW-1185">Reference proteome</keyword>
<evidence type="ECO:0000256" key="3">
    <source>
        <dbReference type="ARBA" id="ARBA00022989"/>
    </source>
</evidence>
<dbReference type="EMBL" id="JAIGNO010000012">
    <property type="protein sequence ID" value="MBX7483709.1"/>
    <property type="molecule type" value="Genomic_DNA"/>
</dbReference>
<feature type="transmembrane region" description="Helical" evidence="5">
    <location>
        <begin position="12"/>
        <end position="35"/>
    </location>
</feature>
<dbReference type="InterPro" id="IPR006260">
    <property type="entry name" value="TonB/TolA_C"/>
</dbReference>
<dbReference type="InterPro" id="IPR037682">
    <property type="entry name" value="TonB_C"/>
</dbReference>
<feature type="domain" description="TonB C-terminal" evidence="6">
    <location>
        <begin position="148"/>
        <end position="216"/>
    </location>
</feature>
<dbReference type="Pfam" id="PF03544">
    <property type="entry name" value="TonB_C"/>
    <property type="match status" value="1"/>
</dbReference>
<sequence length="221" mass="23369">MSYVDQSSRPSAASMAAVVGVHAAFAAILVAGLTVSGTMPEIINKIGATNIPIDPPPPPKPVDPVEPKAAEPTETLVHIPTPKLDLKPADPPFENTPLVFPPLPKPSPGLGTEIPKPTPQPGLDPVAAKPRNNPGAWLTDNDYRPSWIRQELTGLAKFRLEIAADGRVTNCTVTGSTGHGELDDATCKLVTRRARFEPARDSNGQAVAGSFNSSVLWQLPE</sequence>
<organism evidence="7 8">
    <name type="scientific">Qipengyuania qiaonensis</name>
    <dbReference type="NCBI Taxonomy" id="2867240"/>
    <lineage>
        <taxon>Bacteria</taxon>
        <taxon>Pseudomonadati</taxon>
        <taxon>Pseudomonadota</taxon>
        <taxon>Alphaproteobacteria</taxon>
        <taxon>Sphingomonadales</taxon>
        <taxon>Erythrobacteraceae</taxon>
        <taxon>Qipengyuania</taxon>
    </lineage>
</organism>
<evidence type="ECO:0000256" key="2">
    <source>
        <dbReference type="ARBA" id="ARBA00022692"/>
    </source>
</evidence>
<name>A0ABS7JCC5_9SPHN</name>
<dbReference type="Proteomes" id="UP000755104">
    <property type="component" value="Unassembled WGS sequence"/>
</dbReference>
<evidence type="ECO:0000259" key="6">
    <source>
        <dbReference type="Pfam" id="PF03544"/>
    </source>
</evidence>
<comment type="caution">
    <text evidence="7">The sequence shown here is derived from an EMBL/GenBank/DDBJ whole genome shotgun (WGS) entry which is preliminary data.</text>
</comment>
<evidence type="ECO:0000256" key="4">
    <source>
        <dbReference type="ARBA" id="ARBA00023136"/>
    </source>
</evidence>
<protein>
    <submittedName>
        <fullName evidence="7">Energy transducer TonB</fullName>
    </submittedName>
</protein>
<dbReference type="NCBIfam" id="TIGR01352">
    <property type="entry name" value="tonB_Cterm"/>
    <property type="match status" value="1"/>
</dbReference>
<dbReference type="RefSeq" id="WP_221559819.1">
    <property type="nucleotide sequence ID" value="NZ_JAIGNO010000012.1"/>
</dbReference>
<comment type="subcellular location">
    <subcellularLocation>
        <location evidence="1">Membrane</location>
        <topology evidence="1">Single-pass membrane protein</topology>
    </subcellularLocation>
</comment>
<keyword evidence="3 5" id="KW-1133">Transmembrane helix</keyword>
<evidence type="ECO:0000313" key="8">
    <source>
        <dbReference type="Proteomes" id="UP000755104"/>
    </source>
</evidence>